<keyword evidence="1" id="KW-1185">Reference proteome</keyword>
<name>A0A0M3IHU1_ASCLU</name>
<dbReference type="Proteomes" id="UP000036681">
    <property type="component" value="Unplaced"/>
</dbReference>
<protein>
    <submittedName>
        <fullName evidence="2">Uncharacterized protein</fullName>
    </submittedName>
</protein>
<dbReference type="WBParaSite" id="ALUE_0001803001-mRNA-1">
    <property type="protein sequence ID" value="ALUE_0001803001-mRNA-1"/>
    <property type="gene ID" value="ALUE_0001803001"/>
</dbReference>
<proteinExistence type="predicted"/>
<evidence type="ECO:0000313" key="1">
    <source>
        <dbReference type="Proteomes" id="UP000036681"/>
    </source>
</evidence>
<accession>A0A0M3IHU1</accession>
<sequence>MIICESCDNQCINAFIIRNLSNLSKNFSTILHHKRKSAEW</sequence>
<dbReference type="AlphaFoldDB" id="A0A0M3IHU1"/>
<reference evidence="2" key="1">
    <citation type="submission" date="2017-02" db="UniProtKB">
        <authorList>
            <consortium name="WormBaseParasite"/>
        </authorList>
    </citation>
    <scope>IDENTIFICATION</scope>
</reference>
<organism evidence="1 2">
    <name type="scientific">Ascaris lumbricoides</name>
    <name type="common">Giant roundworm</name>
    <dbReference type="NCBI Taxonomy" id="6252"/>
    <lineage>
        <taxon>Eukaryota</taxon>
        <taxon>Metazoa</taxon>
        <taxon>Ecdysozoa</taxon>
        <taxon>Nematoda</taxon>
        <taxon>Chromadorea</taxon>
        <taxon>Rhabditida</taxon>
        <taxon>Spirurina</taxon>
        <taxon>Ascaridomorpha</taxon>
        <taxon>Ascaridoidea</taxon>
        <taxon>Ascarididae</taxon>
        <taxon>Ascaris</taxon>
    </lineage>
</organism>
<evidence type="ECO:0000313" key="2">
    <source>
        <dbReference type="WBParaSite" id="ALUE_0001803001-mRNA-1"/>
    </source>
</evidence>